<dbReference type="Pfam" id="PF02636">
    <property type="entry name" value="Methyltransf_28"/>
    <property type="match status" value="1"/>
</dbReference>
<dbReference type="SUPFAM" id="SSF53335">
    <property type="entry name" value="S-adenosyl-L-methionine-dependent methyltransferases"/>
    <property type="match status" value="1"/>
</dbReference>
<dbReference type="InterPro" id="IPR029063">
    <property type="entry name" value="SAM-dependent_MTases_sf"/>
</dbReference>
<dbReference type="GO" id="GO:0035243">
    <property type="term" value="F:protein-arginine omega-N symmetric methyltransferase activity"/>
    <property type="evidence" value="ECO:0007669"/>
    <property type="project" value="TreeGrafter"/>
</dbReference>
<sequence>MRCVPMDLLQWRAFSPMIPTVADCPAWLATLLHQAGGTVPFRQFMDWALHHPEHGYYGSGRVRIGPQGDFATSPSLGPDFATLLGRQLIDLLRNLSDQASTLSLVEVGPGEGDLAADLLTVLARQAPDLIERCELVLVERSPSLRQRQQQRLEGISGCPVRWCGIEELQSSPIQGVLLAHELLDAFPVDRLVLKQGELALQGVRLQQNDQLTSVPLALPDTLQEQLQTSGLELPPPGSEDGWTTEWHSNLRPWFGTLASAVSDGALLVIDYAHEASRYYTARRSEGTLMAYRDGMAGMNPLAHAGEQDLTAHLCIETLTQAAAHHGWQLRDQRRQGEALLALGLANDLHALQQLPASELAEALRRREALLRLVDPAALGDFRWLLFSRGAGADCFSLATGPDNAGFHPG</sequence>
<protein>
    <recommendedName>
        <fullName evidence="5">SAM-dependent methyltransferase</fullName>
    </recommendedName>
</protein>
<proteinExistence type="predicted"/>
<dbReference type="KEGG" id="syw:SYNW1311"/>
<dbReference type="GO" id="GO:0032259">
    <property type="term" value="P:methylation"/>
    <property type="evidence" value="ECO:0007669"/>
    <property type="project" value="UniProtKB-KW"/>
</dbReference>
<evidence type="ECO:0008006" key="5">
    <source>
        <dbReference type="Google" id="ProtNLM"/>
    </source>
</evidence>
<evidence type="ECO:0000256" key="1">
    <source>
        <dbReference type="ARBA" id="ARBA00022603"/>
    </source>
</evidence>
<organism evidence="3 4">
    <name type="scientific">Parasynechococcus marenigrum (strain WH8102)</name>
    <dbReference type="NCBI Taxonomy" id="84588"/>
    <lineage>
        <taxon>Bacteria</taxon>
        <taxon>Bacillati</taxon>
        <taxon>Cyanobacteriota</taxon>
        <taxon>Cyanophyceae</taxon>
        <taxon>Synechococcales</taxon>
        <taxon>Prochlorococcaceae</taxon>
        <taxon>Parasynechococcus</taxon>
        <taxon>Parasynechococcus marenigrum</taxon>
    </lineage>
</organism>
<keyword evidence="2" id="KW-0808">Transferase</keyword>
<dbReference type="AlphaFoldDB" id="Q7U6M7"/>
<gene>
    <name evidence="3" type="ordered locus">SYNW1311</name>
</gene>
<dbReference type="PANTHER" id="PTHR12049:SF7">
    <property type="entry name" value="PROTEIN ARGININE METHYLTRANSFERASE NDUFAF7, MITOCHONDRIAL"/>
    <property type="match status" value="1"/>
</dbReference>
<dbReference type="PANTHER" id="PTHR12049">
    <property type="entry name" value="PROTEIN ARGININE METHYLTRANSFERASE NDUFAF7, MITOCHONDRIAL"/>
    <property type="match status" value="1"/>
</dbReference>
<reference evidence="3 4" key="1">
    <citation type="journal article" date="2003" name="Nature">
        <title>The genome of a motile marine Synechococcus.</title>
        <authorList>
            <person name="Palenik B."/>
            <person name="Brahamsha B."/>
            <person name="Larimer F."/>
            <person name="Land M."/>
            <person name="Hauser L."/>
            <person name="Chain P."/>
            <person name="Lamerdin J."/>
            <person name="Regala W."/>
            <person name="Allen E.A."/>
            <person name="McCarren J."/>
            <person name="Paulsen I."/>
            <person name="Dufresne A."/>
            <person name="Partensky F."/>
            <person name="Webb E."/>
            <person name="Waterbury J."/>
        </authorList>
    </citation>
    <scope>NUCLEOTIDE SEQUENCE [LARGE SCALE GENOMIC DNA]</scope>
    <source>
        <strain evidence="3 4">WH8102</strain>
    </source>
</reference>
<dbReference type="STRING" id="84588.SYNW1311"/>
<evidence type="ECO:0000313" key="3">
    <source>
        <dbReference type="EMBL" id="CAE07826.1"/>
    </source>
</evidence>
<dbReference type="Proteomes" id="UP000001422">
    <property type="component" value="Chromosome"/>
</dbReference>
<dbReference type="HOGENOM" id="CLU_024840_1_1_3"/>
<dbReference type="InterPro" id="IPR038375">
    <property type="entry name" value="NDUFAF7_sf"/>
</dbReference>
<keyword evidence="1" id="KW-0489">Methyltransferase</keyword>
<dbReference type="eggNOG" id="COG1565">
    <property type="taxonomic scope" value="Bacteria"/>
</dbReference>
<name>Q7U6M7_PARMW</name>
<evidence type="ECO:0000256" key="2">
    <source>
        <dbReference type="ARBA" id="ARBA00022679"/>
    </source>
</evidence>
<keyword evidence="4" id="KW-1185">Reference proteome</keyword>
<dbReference type="EMBL" id="BX569692">
    <property type="protein sequence ID" value="CAE07826.1"/>
    <property type="molecule type" value="Genomic_DNA"/>
</dbReference>
<accession>Q7U6M7</accession>
<evidence type="ECO:0000313" key="4">
    <source>
        <dbReference type="Proteomes" id="UP000001422"/>
    </source>
</evidence>
<dbReference type="InterPro" id="IPR003788">
    <property type="entry name" value="NDUFAF7"/>
</dbReference>
<dbReference type="Gene3D" id="3.40.50.12710">
    <property type="match status" value="1"/>
</dbReference>